<evidence type="ECO:0000313" key="2">
    <source>
        <dbReference type="EMBL" id="GBP68479.1"/>
    </source>
</evidence>
<evidence type="ECO:0000313" key="3">
    <source>
        <dbReference type="Proteomes" id="UP000299102"/>
    </source>
</evidence>
<gene>
    <name evidence="2" type="ORF">EVAR_52640_1</name>
</gene>
<evidence type="ECO:0000256" key="1">
    <source>
        <dbReference type="SAM" id="MobiDB-lite"/>
    </source>
</evidence>
<dbReference type="Proteomes" id="UP000299102">
    <property type="component" value="Unassembled WGS sequence"/>
</dbReference>
<feature type="compositionally biased region" description="Polar residues" evidence="1">
    <location>
        <begin position="77"/>
        <end position="86"/>
    </location>
</feature>
<keyword evidence="3" id="KW-1185">Reference proteome</keyword>
<proteinExistence type="predicted"/>
<dbReference type="AlphaFoldDB" id="A0A4C1Y1Q6"/>
<feature type="compositionally biased region" description="Low complexity" evidence="1">
    <location>
        <begin position="55"/>
        <end position="76"/>
    </location>
</feature>
<protein>
    <submittedName>
        <fullName evidence="2">Uncharacterized protein</fullName>
    </submittedName>
</protein>
<reference evidence="2 3" key="1">
    <citation type="journal article" date="2019" name="Commun. Biol.">
        <title>The bagworm genome reveals a unique fibroin gene that provides high tensile strength.</title>
        <authorList>
            <person name="Kono N."/>
            <person name="Nakamura H."/>
            <person name="Ohtoshi R."/>
            <person name="Tomita M."/>
            <person name="Numata K."/>
            <person name="Arakawa K."/>
        </authorList>
    </citation>
    <scope>NUCLEOTIDE SEQUENCE [LARGE SCALE GENOMIC DNA]</scope>
</reference>
<feature type="region of interest" description="Disordered" evidence="1">
    <location>
        <begin position="49"/>
        <end position="86"/>
    </location>
</feature>
<comment type="caution">
    <text evidence="2">The sequence shown here is derived from an EMBL/GenBank/DDBJ whole genome shotgun (WGS) entry which is preliminary data.</text>
</comment>
<name>A0A4C1Y1Q6_EUMVA</name>
<accession>A0A4C1Y1Q6</accession>
<dbReference type="EMBL" id="BGZK01001012">
    <property type="protein sequence ID" value="GBP68479.1"/>
    <property type="molecule type" value="Genomic_DNA"/>
</dbReference>
<organism evidence="2 3">
    <name type="scientific">Eumeta variegata</name>
    <name type="common">Bagworm moth</name>
    <name type="synonym">Eumeta japonica</name>
    <dbReference type="NCBI Taxonomy" id="151549"/>
    <lineage>
        <taxon>Eukaryota</taxon>
        <taxon>Metazoa</taxon>
        <taxon>Ecdysozoa</taxon>
        <taxon>Arthropoda</taxon>
        <taxon>Hexapoda</taxon>
        <taxon>Insecta</taxon>
        <taxon>Pterygota</taxon>
        <taxon>Neoptera</taxon>
        <taxon>Endopterygota</taxon>
        <taxon>Lepidoptera</taxon>
        <taxon>Glossata</taxon>
        <taxon>Ditrysia</taxon>
        <taxon>Tineoidea</taxon>
        <taxon>Psychidae</taxon>
        <taxon>Oiketicinae</taxon>
        <taxon>Eumeta</taxon>
    </lineage>
</organism>
<sequence length="86" mass="9024">MAYLLRHRAAISAHYSDNLIKYRENSNSGDSSRPAPIVSYFSAALHSLGPRRARPPAARSARGARAGRAGRGAASSINQAGSDSTA</sequence>